<dbReference type="PRINTS" id="PR00081">
    <property type="entry name" value="GDHRDH"/>
</dbReference>
<dbReference type="GO" id="GO:0016616">
    <property type="term" value="F:oxidoreductase activity, acting on the CH-OH group of donors, NAD or NADP as acceptor"/>
    <property type="evidence" value="ECO:0007669"/>
    <property type="project" value="TreeGrafter"/>
</dbReference>
<dbReference type="KEGG" id="axy:AXYL_03872"/>
<comment type="similarity">
    <text evidence="1 3">Belongs to the short-chain dehydrogenases/reductases (SDR) family.</text>
</comment>
<dbReference type="HOGENOM" id="CLU_010194_1_3_4"/>
<reference evidence="4 5" key="1">
    <citation type="journal article" date="2011" name="J. Bacteriol.">
        <title>Complete genome sequence of the haloaromatic acid-degrading bacterium Achromobacter xylosoxidans A8.</title>
        <authorList>
            <person name="Strnad H."/>
            <person name="Ridl J."/>
            <person name="Paces J."/>
            <person name="Kolar M."/>
            <person name="Vlcek C."/>
            <person name="Paces V."/>
        </authorList>
    </citation>
    <scope>NUCLEOTIDE SEQUENCE [LARGE SCALE GENOMIC DNA]</scope>
    <source>
        <strain evidence="4 5">A8</strain>
    </source>
</reference>
<accession>E3HQ34</accession>
<dbReference type="eggNOG" id="COG1028">
    <property type="taxonomic scope" value="Bacteria"/>
</dbReference>
<dbReference type="InterPro" id="IPR020904">
    <property type="entry name" value="Sc_DH/Rdtase_CS"/>
</dbReference>
<dbReference type="OrthoDB" id="9804774at2"/>
<name>E3HQ34_ACHXA</name>
<dbReference type="PANTHER" id="PTHR42760">
    <property type="entry name" value="SHORT-CHAIN DEHYDROGENASES/REDUCTASES FAMILY MEMBER"/>
    <property type="match status" value="1"/>
</dbReference>
<dbReference type="AlphaFoldDB" id="E3HQ34"/>
<dbReference type="STRING" id="762376.AXYL_03872"/>
<protein>
    <submittedName>
        <fullName evidence="4">Short chain dehydrogenase family protein 38</fullName>
    </submittedName>
</protein>
<proteinExistence type="inferred from homology"/>
<dbReference type="GO" id="GO:0006633">
    <property type="term" value="P:fatty acid biosynthetic process"/>
    <property type="evidence" value="ECO:0007669"/>
    <property type="project" value="TreeGrafter"/>
</dbReference>
<dbReference type="Proteomes" id="UP000006876">
    <property type="component" value="Chromosome"/>
</dbReference>
<dbReference type="FunFam" id="3.40.50.720:FF:000084">
    <property type="entry name" value="Short-chain dehydrogenase reductase"/>
    <property type="match status" value="1"/>
</dbReference>
<dbReference type="Pfam" id="PF00106">
    <property type="entry name" value="adh_short"/>
    <property type="match status" value="1"/>
</dbReference>
<evidence type="ECO:0000256" key="2">
    <source>
        <dbReference type="ARBA" id="ARBA00023002"/>
    </source>
</evidence>
<organism evidence="4 5">
    <name type="scientific">Achromobacter xylosoxidans (strain A8)</name>
    <dbReference type="NCBI Taxonomy" id="762376"/>
    <lineage>
        <taxon>Bacteria</taxon>
        <taxon>Pseudomonadati</taxon>
        <taxon>Pseudomonadota</taxon>
        <taxon>Betaproteobacteria</taxon>
        <taxon>Burkholderiales</taxon>
        <taxon>Alcaligenaceae</taxon>
        <taxon>Achromobacter</taxon>
    </lineage>
</organism>
<evidence type="ECO:0000256" key="3">
    <source>
        <dbReference type="RuleBase" id="RU000363"/>
    </source>
</evidence>
<dbReference type="PRINTS" id="PR00080">
    <property type="entry name" value="SDRFAMILY"/>
</dbReference>
<evidence type="ECO:0000256" key="1">
    <source>
        <dbReference type="ARBA" id="ARBA00006484"/>
    </source>
</evidence>
<sequence>MSKLSGKSAIVTGAGRGIGREVALKLASEGASVVVNDLDADPTHEVVEMIRARGGIAQPCVGSVTATDFAERLVGTAVEHFHGIDIMINNAGYTWDNVIQKMTDEQWYAILDCHLTAPFRILRAAYPVISAAAKAEAAEGREVFRKVVNISSIAAGGNVGQSNYSAAKSGILGLTKTLAREWGRLKVNVNAVAFGHIETRLTVPLTGAESKTVHIEGREIKVGIGEALMEQSKKSIPLGRPGTAAEAAGAVYLFCQPESDYVSGQVLVCGGGMGSV</sequence>
<dbReference type="InterPro" id="IPR002347">
    <property type="entry name" value="SDR_fam"/>
</dbReference>
<dbReference type="Gene3D" id="3.40.50.720">
    <property type="entry name" value="NAD(P)-binding Rossmann-like Domain"/>
    <property type="match status" value="1"/>
</dbReference>
<dbReference type="SUPFAM" id="SSF51735">
    <property type="entry name" value="NAD(P)-binding Rossmann-fold domains"/>
    <property type="match status" value="1"/>
</dbReference>
<dbReference type="InterPro" id="IPR036291">
    <property type="entry name" value="NAD(P)-bd_dom_sf"/>
</dbReference>
<dbReference type="PROSITE" id="PS00061">
    <property type="entry name" value="ADH_SHORT"/>
    <property type="match status" value="1"/>
</dbReference>
<evidence type="ECO:0000313" key="4">
    <source>
        <dbReference type="EMBL" id="ADP17192.1"/>
    </source>
</evidence>
<dbReference type="RefSeq" id="WP_013394506.1">
    <property type="nucleotide sequence ID" value="NC_014640.1"/>
</dbReference>
<keyword evidence="2" id="KW-0560">Oxidoreductase</keyword>
<dbReference type="GO" id="GO:0048038">
    <property type="term" value="F:quinone binding"/>
    <property type="evidence" value="ECO:0007669"/>
    <property type="project" value="TreeGrafter"/>
</dbReference>
<dbReference type="PATRIC" id="fig|762376.5.peg.3887"/>
<dbReference type="EMBL" id="CP002287">
    <property type="protein sequence ID" value="ADP17192.1"/>
    <property type="molecule type" value="Genomic_DNA"/>
</dbReference>
<gene>
    <name evidence="4" type="ordered locus">AXYL_03872</name>
</gene>
<evidence type="ECO:0000313" key="5">
    <source>
        <dbReference type="Proteomes" id="UP000006876"/>
    </source>
</evidence>
<dbReference type="PANTHER" id="PTHR42760:SF133">
    <property type="entry name" value="3-OXOACYL-[ACYL-CARRIER-PROTEIN] REDUCTASE"/>
    <property type="match status" value="1"/>
</dbReference>